<dbReference type="WBParaSite" id="maker-uti_cns_0009539-snap-gene-0.3-mRNA-1">
    <property type="protein sequence ID" value="maker-uti_cns_0009539-snap-gene-0.3-mRNA-1"/>
    <property type="gene ID" value="maker-uti_cns_0009539-snap-gene-0.3"/>
</dbReference>
<keyword evidence="2" id="KW-1185">Reference proteome</keyword>
<organism evidence="2 3">
    <name type="scientific">Macrostomum lignano</name>
    <dbReference type="NCBI Taxonomy" id="282301"/>
    <lineage>
        <taxon>Eukaryota</taxon>
        <taxon>Metazoa</taxon>
        <taxon>Spiralia</taxon>
        <taxon>Lophotrochozoa</taxon>
        <taxon>Platyhelminthes</taxon>
        <taxon>Rhabditophora</taxon>
        <taxon>Macrostomorpha</taxon>
        <taxon>Macrostomida</taxon>
        <taxon>Macrostomidae</taxon>
        <taxon>Macrostomum</taxon>
    </lineage>
</organism>
<feature type="compositionally biased region" description="Low complexity" evidence="1">
    <location>
        <begin position="15"/>
        <end position="27"/>
    </location>
</feature>
<sequence length="168" mass="18215">SFCYSLHWHRPTPPGARQIQPPAAAQQLSRQHCGHRPAAEGAAPAAAPATTAAPPAATSSSSGVNQSSTPPAAARRRRRRLVPTRVETIRCTTRCQPTRNTPALILLSLGRRRPPLPIRLIRRRRQSQFRPAQQRLQLGMPSRSSAQAPAALGTSPVPLQGTRRTKRG</sequence>
<proteinExistence type="predicted"/>
<feature type="compositionally biased region" description="Low complexity" evidence="1">
    <location>
        <begin position="39"/>
        <end position="68"/>
    </location>
</feature>
<feature type="region of interest" description="Disordered" evidence="1">
    <location>
        <begin position="124"/>
        <end position="168"/>
    </location>
</feature>
<evidence type="ECO:0000313" key="3">
    <source>
        <dbReference type="WBParaSite" id="maker-uti_cns_0009539-snap-gene-0.3-mRNA-1"/>
    </source>
</evidence>
<name>A0A1I8I414_9PLAT</name>
<dbReference type="Proteomes" id="UP000095280">
    <property type="component" value="Unplaced"/>
</dbReference>
<evidence type="ECO:0000313" key="2">
    <source>
        <dbReference type="Proteomes" id="UP000095280"/>
    </source>
</evidence>
<protein>
    <submittedName>
        <fullName evidence="3">Os08g0442700 protein</fullName>
    </submittedName>
</protein>
<accession>A0A1I8I414</accession>
<reference evidence="3" key="1">
    <citation type="submission" date="2016-11" db="UniProtKB">
        <authorList>
            <consortium name="WormBaseParasite"/>
        </authorList>
    </citation>
    <scope>IDENTIFICATION</scope>
</reference>
<evidence type="ECO:0000256" key="1">
    <source>
        <dbReference type="SAM" id="MobiDB-lite"/>
    </source>
</evidence>
<dbReference type="AlphaFoldDB" id="A0A1I8I414"/>
<feature type="region of interest" description="Disordered" evidence="1">
    <location>
        <begin position="1"/>
        <end position="81"/>
    </location>
</feature>